<reference evidence="1" key="1">
    <citation type="submission" date="2018-04" db="EMBL/GenBank/DDBJ databases">
        <title>WGS assembly of Panicum hallii.</title>
        <authorList>
            <person name="Lovell J."/>
            <person name="Jenkins J."/>
            <person name="Lowry D."/>
            <person name="Mamidi S."/>
            <person name="Sreedasyam A."/>
            <person name="Weng X."/>
            <person name="Barry K."/>
            <person name="Bonette J."/>
            <person name="Campitelli B."/>
            <person name="Daum C."/>
            <person name="Gordon S."/>
            <person name="Gould B."/>
            <person name="Lipzen A."/>
            <person name="Macqueen A."/>
            <person name="Palacio-Mejia J."/>
            <person name="Plott C."/>
            <person name="Shakirov E."/>
            <person name="Shu S."/>
            <person name="Yoshinaga Y."/>
            <person name="Zane M."/>
            <person name="Rokhsar D."/>
            <person name="Grimwood J."/>
            <person name="Schmutz J."/>
            <person name="Juenger T."/>
        </authorList>
    </citation>
    <scope>NUCLEOTIDE SEQUENCE [LARGE SCALE GENOMIC DNA]</scope>
    <source>
        <strain evidence="1">FIL2</strain>
    </source>
</reference>
<sequence length="57" mass="6290">MWFLASPVCACQVLDALPAWGQILFLVEGWTGVLKKRPGLLIACLCLRPLLNPLLAR</sequence>
<organism evidence="1">
    <name type="scientific">Panicum hallii</name>
    <dbReference type="NCBI Taxonomy" id="206008"/>
    <lineage>
        <taxon>Eukaryota</taxon>
        <taxon>Viridiplantae</taxon>
        <taxon>Streptophyta</taxon>
        <taxon>Embryophyta</taxon>
        <taxon>Tracheophyta</taxon>
        <taxon>Spermatophyta</taxon>
        <taxon>Magnoliopsida</taxon>
        <taxon>Liliopsida</taxon>
        <taxon>Poales</taxon>
        <taxon>Poaceae</taxon>
        <taxon>PACMAD clade</taxon>
        <taxon>Panicoideae</taxon>
        <taxon>Panicodae</taxon>
        <taxon>Paniceae</taxon>
        <taxon>Panicinae</taxon>
        <taxon>Panicum</taxon>
        <taxon>Panicum sect. Panicum</taxon>
    </lineage>
</organism>
<dbReference type="Proteomes" id="UP000243499">
    <property type="component" value="Chromosome 8"/>
</dbReference>
<protein>
    <submittedName>
        <fullName evidence="1">Uncharacterized protein</fullName>
    </submittedName>
</protein>
<dbReference type="EMBL" id="CM008053">
    <property type="protein sequence ID" value="PVH34550.1"/>
    <property type="molecule type" value="Genomic_DNA"/>
</dbReference>
<gene>
    <name evidence="1" type="ORF">PAHAL_8G245900</name>
</gene>
<evidence type="ECO:0000313" key="1">
    <source>
        <dbReference type="EMBL" id="PVH34550.1"/>
    </source>
</evidence>
<name>A0A2T8IA63_9POAL</name>
<proteinExistence type="predicted"/>
<dbReference type="Gramene" id="PVH34550">
    <property type="protein sequence ID" value="PVH34550"/>
    <property type="gene ID" value="PAHAL_8G245900"/>
</dbReference>
<dbReference type="AlphaFoldDB" id="A0A2T8IA63"/>
<accession>A0A2T8IA63</accession>